<dbReference type="GeneID" id="15926690"/>
<reference evidence="1 2" key="1">
    <citation type="journal article" date="2014" name="Genome Biol. Evol.">
        <title>Composite Conserved Promoter-Terminator Motifs (PeSLs) that Mediate Modular Shuffling in the Diverse T4-Like Myoviruses.</title>
        <authorList>
            <person name="Comeau A.M."/>
            <person name="Arbiol C."/>
            <person name="Krisch H.M."/>
        </authorList>
    </citation>
    <scope>NUCLEOTIDE SEQUENCE [LARGE SCALE GENOMIC DNA]</scope>
</reference>
<dbReference type="RefSeq" id="YP_008125385.1">
    <property type="nucleotide sequence ID" value="NC_021529.2"/>
</dbReference>
<gene>
    <name evidence="1" type="ORF">VPFG_00237</name>
</gene>
<accession>R9TEN9</accession>
<evidence type="ECO:0000313" key="2">
    <source>
        <dbReference type="Proteomes" id="UP000201461"/>
    </source>
</evidence>
<dbReference type="EMBL" id="HQ317393">
    <property type="protein sequence ID" value="AGN30236.1"/>
    <property type="molecule type" value="Genomic_DNA"/>
</dbReference>
<name>R9TEN9_9CAUD</name>
<dbReference type="Proteomes" id="UP000201461">
    <property type="component" value="Segment"/>
</dbReference>
<organism evidence="1 2">
    <name type="scientific">Vibrio phage nt-1</name>
    <dbReference type="NCBI Taxonomy" id="115992"/>
    <lineage>
        <taxon>Viruses</taxon>
        <taxon>Duplodnaviria</taxon>
        <taxon>Heunggongvirae</taxon>
        <taxon>Uroviricota</taxon>
        <taxon>Caudoviricetes</taxon>
        <taxon>Pantevenvirales</taxon>
        <taxon>Straboviridae</taxon>
        <taxon>Mylasvirus</taxon>
        <taxon>Mylasvirus persius</taxon>
    </lineage>
</organism>
<evidence type="ECO:0000313" key="1">
    <source>
        <dbReference type="EMBL" id="AGN30236.1"/>
    </source>
</evidence>
<protein>
    <submittedName>
        <fullName evidence="1">Uncharacterized protein</fullName>
    </submittedName>
</protein>
<dbReference type="KEGG" id="vg:15926690"/>
<proteinExistence type="predicted"/>
<keyword evidence="2" id="KW-1185">Reference proteome</keyword>
<sequence>MYDLMAAKARKILSDSDFMTNEHEFSCLAIAGYVERNSDMRYRDASAAVKELGASFVYQVLKDDVFMLGFELSDYARAKIAYEVDQFVHDIASSSEDNIDPELFLRARKSWLEFVIENGEVQ</sequence>